<evidence type="ECO:0000259" key="7">
    <source>
        <dbReference type="PROSITE" id="PS51198"/>
    </source>
</evidence>
<dbReference type="OrthoDB" id="3156807at2759"/>
<dbReference type="PANTHER" id="PTHR21529">
    <property type="entry name" value="MAMMARY TURMOR VIRUS RECEPTOR HOMOLOG 1, 2 MTVR1, 2"/>
    <property type="match status" value="1"/>
</dbReference>
<evidence type="ECO:0000256" key="6">
    <source>
        <dbReference type="SAM" id="MobiDB-lite"/>
    </source>
</evidence>
<evidence type="ECO:0000256" key="2">
    <source>
        <dbReference type="ARBA" id="ARBA00022801"/>
    </source>
</evidence>
<keyword evidence="1 5" id="KW-0547">Nucleotide-binding</keyword>
<evidence type="ECO:0000313" key="8">
    <source>
        <dbReference type="EMBL" id="TFK22052.1"/>
    </source>
</evidence>
<feature type="domain" description="UvrD-like helicase ATP-binding" evidence="7">
    <location>
        <begin position="485"/>
        <end position="895"/>
    </location>
</feature>
<dbReference type="SUPFAM" id="SSF52540">
    <property type="entry name" value="P-loop containing nucleoside triphosphate hydrolases"/>
    <property type="match status" value="1"/>
</dbReference>
<dbReference type="STRING" id="230819.A0A5C3KP19"/>
<dbReference type="PANTHER" id="PTHR21529:SF4">
    <property type="entry name" value="TPR AND ANKYRIN REPEAT-CONTAINING PROTEIN 1"/>
    <property type="match status" value="1"/>
</dbReference>
<gene>
    <name evidence="8" type="ORF">FA15DRAFT_758287</name>
</gene>
<evidence type="ECO:0000256" key="3">
    <source>
        <dbReference type="ARBA" id="ARBA00022806"/>
    </source>
</evidence>
<feature type="region of interest" description="Disordered" evidence="6">
    <location>
        <begin position="147"/>
        <end position="174"/>
    </location>
</feature>
<dbReference type="Gene3D" id="3.40.50.300">
    <property type="entry name" value="P-loop containing nucleotide triphosphate hydrolases"/>
    <property type="match status" value="2"/>
</dbReference>
<feature type="compositionally biased region" description="Basic and acidic residues" evidence="6">
    <location>
        <begin position="160"/>
        <end position="174"/>
    </location>
</feature>
<reference evidence="8 9" key="1">
    <citation type="journal article" date="2019" name="Nat. Ecol. Evol.">
        <title>Megaphylogeny resolves global patterns of mushroom evolution.</title>
        <authorList>
            <person name="Varga T."/>
            <person name="Krizsan K."/>
            <person name="Foldi C."/>
            <person name="Dima B."/>
            <person name="Sanchez-Garcia M."/>
            <person name="Sanchez-Ramirez S."/>
            <person name="Szollosi G.J."/>
            <person name="Szarkandi J.G."/>
            <person name="Papp V."/>
            <person name="Albert L."/>
            <person name="Andreopoulos W."/>
            <person name="Angelini C."/>
            <person name="Antonin V."/>
            <person name="Barry K.W."/>
            <person name="Bougher N.L."/>
            <person name="Buchanan P."/>
            <person name="Buyck B."/>
            <person name="Bense V."/>
            <person name="Catcheside P."/>
            <person name="Chovatia M."/>
            <person name="Cooper J."/>
            <person name="Damon W."/>
            <person name="Desjardin D."/>
            <person name="Finy P."/>
            <person name="Geml J."/>
            <person name="Haridas S."/>
            <person name="Hughes K."/>
            <person name="Justo A."/>
            <person name="Karasinski D."/>
            <person name="Kautmanova I."/>
            <person name="Kiss B."/>
            <person name="Kocsube S."/>
            <person name="Kotiranta H."/>
            <person name="LaButti K.M."/>
            <person name="Lechner B.E."/>
            <person name="Liimatainen K."/>
            <person name="Lipzen A."/>
            <person name="Lukacs Z."/>
            <person name="Mihaltcheva S."/>
            <person name="Morgado L.N."/>
            <person name="Niskanen T."/>
            <person name="Noordeloos M.E."/>
            <person name="Ohm R.A."/>
            <person name="Ortiz-Santana B."/>
            <person name="Ovrebo C."/>
            <person name="Racz N."/>
            <person name="Riley R."/>
            <person name="Savchenko A."/>
            <person name="Shiryaev A."/>
            <person name="Soop K."/>
            <person name="Spirin V."/>
            <person name="Szebenyi C."/>
            <person name="Tomsovsky M."/>
            <person name="Tulloss R.E."/>
            <person name="Uehling J."/>
            <person name="Grigoriev I.V."/>
            <person name="Vagvolgyi C."/>
            <person name="Papp T."/>
            <person name="Martin F.M."/>
            <person name="Miettinen O."/>
            <person name="Hibbett D.S."/>
            <person name="Nagy L.G."/>
        </authorList>
    </citation>
    <scope>NUCLEOTIDE SEQUENCE [LARGE SCALE GENOMIC DNA]</scope>
    <source>
        <strain evidence="8 9">CBS 121175</strain>
    </source>
</reference>
<dbReference type="GO" id="GO:0005524">
    <property type="term" value="F:ATP binding"/>
    <property type="evidence" value="ECO:0007669"/>
    <property type="project" value="UniProtKB-UniRule"/>
</dbReference>
<evidence type="ECO:0000256" key="4">
    <source>
        <dbReference type="ARBA" id="ARBA00022840"/>
    </source>
</evidence>
<dbReference type="InterPro" id="IPR039904">
    <property type="entry name" value="TRANK1"/>
</dbReference>
<keyword evidence="9" id="KW-1185">Reference proteome</keyword>
<accession>A0A5C3KP19</accession>
<evidence type="ECO:0000256" key="5">
    <source>
        <dbReference type="PROSITE-ProRule" id="PRU00560"/>
    </source>
</evidence>
<dbReference type="Proteomes" id="UP000307440">
    <property type="component" value="Unassembled WGS sequence"/>
</dbReference>
<keyword evidence="4 5" id="KW-0067">ATP-binding</keyword>
<dbReference type="InterPro" id="IPR014017">
    <property type="entry name" value="DNA_helicase_UvrD-like_C"/>
</dbReference>
<keyword evidence="2 5" id="KW-0378">Hydrolase</keyword>
<dbReference type="PROSITE" id="PS51198">
    <property type="entry name" value="UVRD_HELICASE_ATP_BIND"/>
    <property type="match status" value="1"/>
</dbReference>
<dbReference type="InterPro" id="IPR014016">
    <property type="entry name" value="UvrD-like_ATP-bd"/>
</dbReference>
<protein>
    <recommendedName>
        <fullName evidence="7">UvrD-like helicase ATP-binding domain-containing protein</fullName>
    </recommendedName>
</protein>
<dbReference type="InterPro" id="IPR027417">
    <property type="entry name" value="P-loop_NTPase"/>
</dbReference>
<dbReference type="GO" id="GO:0004386">
    <property type="term" value="F:helicase activity"/>
    <property type="evidence" value="ECO:0007669"/>
    <property type="project" value="UniProtKB-UniRule"/>
</dbReference>
<organism evidence="8 9">
    <name type="scientific">Coprinopsis marcescibilis</name>
    <name type="common">Agaric fungus</name>
    <name type="synonym">Psathyrella marcescibilis</name>
    <dbReference type="NCBI Taxonomy" id="230819"/>
    <lineage>
        <taxon>Eukaryota</taxon>
        <taxon>Fungi</taxon>
        <taxon>Dikarya</taxon>
        <taxon>Basidiomycota</taxon>
        <taxon>Agaricomycotina</taxon>
        <taxon>Agaricomycetes</taxon>
        <taxon>Agaricomycetidae</taxon>
        <taxon>Agaricales</taxon>
        <taxon>Agaricineae</taxon>
        <taxon>Psathyrellaceae</taxon>
        <taxon>Coprinopsis</taxon>
    </lineage>
</organism>
<dbReference type="Pfam" id="PF13361">
    <property type="entry name" value="UvrD_C"/>
    <property type="match status" value="1"/>
</dbReference>
<evidence type="ECO:0000256" key="1">
    <source>
        <dbReference type="ARBA" id="ARBA00022741"/>
    </source>
</evidence>
<dbReference type="InterPro" id="IPR011990">
    <property type="entry name" value="TPR-like_helical_dom_sf"/>
</dbReference>
<keyword evidence="3 5" id="KW-0347">Helicase</keyword>
<evidence type="ECO:0000313" key="9">
    <source>
        <dbReference type="Proteomes" id="UP000307440"/>
    </source>
</evidence>
<dbReference type="EMBL" id="ML210251">
    <property type="protein sequence ID" value="TFK22052.1"/>
    <property type="molecule type" value="Genomic_DNA"/>
</dbReference>
<feature type="binding site" evidence="5">
    <location>
        <begin position="506"/>
        <end position="513"/>
    </location>
    <ligand>
        <name>ATP</name>
        <dbReference type="ChEBI" id="CHEBI:30616"/>
    </ligand>
</feature>
<dbReference type="SUPFAM" id="SSF48452">
    <property type="entry name" value="TPR-like"/>
    <property type="match status" value="1"/>
</dbReference>
<proteinExistence type="predicted"/>
<dbReference type="GO" id="GO:0016787">
    <property type="term" value="F:hydrolase activity"/>
    <property type="evidence" value="ECO:0007669"/>
    <property type="project" value="UniProtKB-UniRule"/>
</dbReference>
<name>A0A5C3KP19_COPMA</name>
<sequence length="2204" mass="249500">MATIQGLPWDFLSSLKQQTSSVEDISCFLEQLEPSWPYSHSPELMISELQAINPPFQNTFELVLSYGPWAEFLSSWLLRTFPTNGPSVTSQLHILVLRRLLDFLYFETLPLDATTRASLLRDRALFENAIKAVDLLVRTELFAHKPPTPVAGHVSKKKPSQAERKRLQAKKDHKEDATSALWQALGVSTPNNLDEASALRTDFLAEMKGMLSKSISLLQGPELAGAIRSTFTDIPPPIESGPSASSKPRLDKIDTAVEMGAESSSAASTSARGFVQPMKAALYFDSAFGFGQWEIHIAGRGIANIQAAYKRNKHSYDIVMKKIKELSNGHFSADNKKRLNKGNDTVPVYEAKMTRDSRLVYQIDCVPEFHAETGVRERQVIKIFGIYTHAQLNRLWESLGYQLAHNRGREYIRRCTVPHDNPNNGLVVPASFPPINAPPANNVIAPELPKEDLDELHQLLVLEKFVTFSKELRNAILAELNIEHVFNLSPQEMEIIEHPFSCYVLGRSGTGKTTTMLFKMLGLERTFSYFDDIGKPRPRQLFVTQSRVLADRVEDYFNKLMASLKLGGKTDSELAQVAANQKAAKESARKTLFHKNDNVFWKAMLPKKFSQLQDEHFPLFLTFDKLAELIVSDLLDNIAAAEAHANAILDDQDTVDEPSASGRTTKEVDAATIRLNKPVLASCSHMFESFLSNDKKLLNYTTFLTRYWPHFPQHLTRGLDPSLVFSEIIGVIKGSEKSLSCSGKYLDEDTYLSLGERTNHLFSTQRETIYAIFSKYITRKRKLEDYDSADRTHRIIQALDLIGIPGTRVDFLYVDEAQDNMLIDSMLLRSLCHNPLGLFWAGDTAQTIAVGNSFRFEDLKAFLYRLEERRNSQENTATQSEPPLTFSLSTNYRSHGGIVSCAHAIIEVITHLWPNSLDLMAPEKGTVSGLRPFFFSVSNSDAVQLVDFLMGGNIGEKLQFGAKQCIIVRDEKARSKLIDQVGDVGVIMTLYDSKGLEFDDVLLYQFFEDSLVDFNKWRVMENFIEGKTAPKFDPIRHAGLCSELKFLYVAVTRARRKLWIFDTSRTSEPMKNLWSHKGLVEDFDPNSSGGAIQQFVVSSSEEEWEDRARYFFQRENYHEAAHCFRRANLGREANVSHAYLMRKEAQRTANLEKQLKSFSAAAQAFLECVQEAVTDEDRRVYSHNVGDCFENARDFGRAGDAYRDAEEHDAALKMYRKAGMFDEGVQLIKDHAGTMSLTLVEDFTDVAKLFYLKTKEVAKSKELFKTEDEQLEYFEENDFLDESHAIFLEELGKNEDAAKIHLAEGRILDAVRLYILDETNEDAMRQGSRMVFKGLWQLLPFGTFISANSEPVVSHLLELANKIKPTMLTKLLNDQIAMFQAIRDSDLLKLRSLGQHFANLGEEASALVCFSHFFHPNNFPSLKTLDNVELAEILADFLMFCSCLHVWADTIGVRHPNTQRLFNFEPSTAENTYLVPSGTWLHAQLVSTSGIPDAVFTSAQQLIQVLRGAILRFIAEAIRKEDAECRSALAFTPCLRSVVNGNCRFVGCRSQHLELAALDQKWLYTQIRIHFQQVLVLNTLGKAFVVRIPDHRRFWLDRLYHTLNPSHYRLGSWSKVKMSEIPEGLSSSKVVATWCRQLLYGVPGPHQTLELTSIHQAAELCFHIDGQYAGSYVYHSSLAKALSSQPVFRRNGPHFTRVSVIPELFLSLSASRPWFIQAGVNFVRHVLDAGLFINANVLCNILEYLCGSVTLAYHNFMWHNITLPRSLLILLSRRIPRGTTAQQSLLGSVLDIMNRVLWILTTGAHSDRLLFDNETSIAPFPVRRLFIPRICRAMCLVGYNINSTGLQSHIFEKLQPLERIEVHRSYAGFSLAACWKDIVRAIWRSTADSPLDDLVHLWALDRPQPLNPPPRRVTRVFFNLATQIPELLRNRDPPVVMDLVSASLTSGVTDPVGSRVQEQISRELHPGSGAVTPAEAEEAVNLEEHLDFVDEEAVQAALAFKDVEHDAGLPTETQKSDISKELLAAGRVIYKAYKRHQKRKASHDSDKFSKFAEQAKSMEWGGHELYKKHYLGLVPHLLLCVEWFEKHLLKEKRVARRIFDKAEHSDLQRAKEALSNIAKNTQKAKKLSKVLEPCSVFHDQHNIKELFKIVDEVTEWILPIPIASRAEVEFDLSMTKRPIGLADEKVDLNMGSEWDEWDDGEALT</sequence>